<proteinExistence type="predicted"/>
<dbReference type="SUPFAM" id="SSF57552">
    <property type="entry name" value="Blood coagulation inhibitor (disintegrin)"/>
    <property type="match status" value="3"/>
</dbReference>
<dbReference type="InterPro" id="IPR001762">
    <property type="entry name" value="Disintegrin_dom"/>
</dbReference>
<feature type="domain" description="Disintegrin" evidence="2">
    <location>
        <begin position="185"/>
        <end position="285"/>
    </location>
</feature>
<keyword evidence="1" id="KW-0732">Signal</keyword>
<dbReference type="AlphaFoldDB" id="A0A410RMU7"/>
<evidence type="ECO:0000259" key="2">
    <source>
        <dbReference type="PROSITE" id="PS50214"/>
    </source>
</evidence>
<sequence>MSLPRSVRALMGTAVLCVLSLLSVSCASDALDDACDAGCVAGEACQDGGCIDEACVGVVCPDGQVCTGGDCVQPAVIIPTPVEAQWGTKKENGEACAANRDCNSGSCADGVCCDSACNGACDACSLPGNEGVCTVSPRGTACDDGDACTLEDVCDGESATACGGTPKECKTPPNQCHETVGTCSEGACTYTTKPVGTACDDGNACTSGETCGTGASCGSGTLKVCESPGGVCLENAGACQPETGACSYTPRAQGSACRAAVGPCDVAEVCTGAGGECPPDLKQPAGTACVDDGNPCTTDVCDASGSCLHPVLAMGTVCGAGSVCNASAQCISSCFIDGALVAAGTTNPSGACQVCDPARSTSAWSFKSAATQCRGAADACDAVEYCTGSGAQCPADGDAAAGTSCGAGSICDASGQCSANCFINGTLYASGATNPAGACQVCNPTLSTTGWSFKPATTQCRGAAGVCDTAEYCSGSSAQCPGDAVVGNGTTCGGGSEGAWSACEGFSGTCGETGTQSRTVTAQACFNGGCQASTTTETRACTRSTQGNACGSSNTGSWGTCGYSGTCGESGSRSRTVTEAFCNAGACQPSSRTETEACTRDTDGITCGTTTTGSWGSCGYSSTCDEESSRSRTITERICSAGTCQAFSDTETADCERNTEGDSCGTTTTGSWSSCGGYSSSCDESGKQWRNVTTRTCSSGSCGSSTSTEEADCSRSTSGNVCGTQESAWSACGGFSGTCDRWGSRSRTMTLLACGGGSCGGGDALIYTKTEDCERDTTGDWCNDGNACTTGDTCDSGGSCSGTQMSCPGGGTCSNGVCPAVCNGPGEAMCNDVCTNLVNNNNNCGGCGIRCAVNAGEVCQGTDCVCVGLRSEKDGEPGALPRCAPDNPL</sequence>
<dbReference type="Proteomes" id="UP000288758">
    <property type="component" value="Chromosome"/>
</dbReference>
<evidence type="ECO:0000256" key="1">
    <source>
        <dbReference type="SAM" id="SignalP"/>
    </source>
</evidence>
<accession>A0A410RMU7</accession>
<evidence type="ECO:0000313" key="3">
    <source>
        <dbReference type="EMBL" id="QAT83260.1"/>
    </source>
</evidence>
<dbReference type="Gene3D" id="4.10.70.10">
    <property type="entry name" value="Disintegrin domain"/>
    <property type="match status" value="2"/>
</dbReference>
<dbReference type="EMBL" id="CP034669">
    <property type="protein sequence ID" value="QAT83260.1"/>
    <property type="molecule type" value="Genomic_DNA"/>
</dbReference>
<keyword evidence="3" id="KW-0449">Lipoprotein</keyword>
<gene>
    <name evidence="3" type="ORF">EJ065_1661</name>
</gene>
<feature type="chain" id="PRO_5019322189" evidence="1">
    <location>
        <begin position="28"/>
        <end position="889"/>
    </location>
</feature>
<evidence type="ECO:0000313" key="4">
    <source>
        <dbReference type="Proteomes" id="UP000288758"/>
    </source>
</evidence>
<dbReference type="InterPro" id="IPR036436">
    <property type="entry name" value="Disintegrin_dom_sf"/>
</dbReference>
<dbReference type="RefSeq" id="WP_128795435.1">
    <property type="nucleotide sequence ID" value="NZ_CP034669.1"/>
</dbReference>
<name>A0A410RMU7_CORCK</name>
<dbReference type="PROSITE" id="PS51257">
    <property type="entry name" value="PROKAR_LIPOPROTEIN"/>
    <property type="match status" value="1"/>
</dbReference>
<feature type="signal peptide" evidence="1">
    <location>
        <begin position="1"/>
        <end position="27"/>
    </location>
</feature>
<reference evidence="3 4" key="1">
    <citation type="submission" date="2018-12" db="EMBL/GenBank/DDBJ databases">
        <title>Complete Genome Sequence of the Corallopyronin A producing Myxobacterium Corallococcus coralloides B035.</title>
        <authorList>
            <person name="Bouhired S.M."/>
            <person name="Rupp O."/>
            <person name="Blom J."/>
            <person name="Schaeberle T.F."/>
            <person name="Kehraus S."/>
            <person name="Schiefer A."/>
            <person name="Pfarr K."/>
            <person name="Goesmann A."/>
            <person name="Hoerauf A."/>
            <person name="Koenig G.M."/>
        </authorList>
    </citation>
    <scope>NUCLEOTIDE SEQUENCE [LARGE SCALE GENOMIC DNA]</scope>
    <source>
        <strain evidence="3 4">B035</strain>
    </source>
</reference>
<dbReference type="PROSITE" id="PS50214">
    <property type="entry name" value="DISINTEGRIN_2"/>
    <property type="match status" value="1"/>
</dbReference>
<organism evidence="3 4">
    <name type="scientific">Corallococcus coralloides</name>
    <name type="common">Myxococcus coralloides</name>
    <dbReference type="NCBI Taxonomy" id="184914"/>
    <lineage>
        <taxon>Bacteria</taxon>
        <taxon>Pseudomonadati</taxon>
        <taxon>Myxococcota</taxon>
        <taxon>Myxococcia</taxon>
        <taxon>Myxococcales</taxon>
        <taxon>Cystobacterineae</taxon>
        <taxon>Myxococcaceae</taxon>
        <taxon>Corallococcus</taxon>
    </lineage>
</organism>
<protein>
    <submittedName>
        <fullName evidence="3">Putative lipoprotein</fullName>
    </submittedName>
</protein>